<dbReference type="InterPro" id="IPR011010">
    <property type="entry name" value="DNA_brk_join_enz"/>
</dbReference>
<dbReference type="Proteomes" id="UP000095576">
    <property type="component" value="Unassembled WGS sequence"/>
</dbReference>
<dbReference type="InterPro" id="IPR010998">
    <property type="entry name" value="Integrase_recombinase_N"/>
</dbReference>
<dbReference type="Pfam" id="PF17293">
    <property type="entry name" value="Arm-DNA-bind_5"/>
    <property type="match status" value="1"/>
</dbReference>
<evidence type="ECO:0000259" key="4">
    <source>
        <dbReference type="PROSITE" id="PS51898"/>
    </source>
</evidence>
<comment type="similarity">
    <text evidence="1">Belongs to the 'phage' integrase family.</text>
</comment>
<dbReference type="SUPFAM" id="SSF56349">
    <property type="entry name" value="DNA breaking-rejoining enzymes"/>
    <property type="match status" value="1"/>
</dbReference>
<dbReference type="AlphaFoldDB" id="A0A174NSZ7"/>
<dbReference type="PANTHER" id="PTHR30349:SF64">
    <property type="entry name" value="PROPHAGE INTEGRASE INTD-RELATED"/>
    <property type="match status" value="1"/>
</dbReference>
<dbReference type="CDD" id="cd01185">
    <property type="entry name" value="INTN1_C_like"/>
    <property type="match status" value="1"/>
</dbReference>
<dbReference type="PROSITE" id="PS51898">
    <property type="entry name" value="TYR_RECOMBINASE"/>
    <property type="match status" value="1"/>
</dbReference>
<reference evidence="5 6" key="1">
    <citation type="submission" date="2015-09" db="EMBL/GenBank/DDBJ databases">
        <authorList>
            <consortium name="Pathogen Informatics"/>
        </authorList>
    </citation>
    <scope>NUCLEOTIDE SEQUENCE [LARGE SCALE GENOMIC DNA]</scope>
    <source>
        <strain evidence="5 6">2789STDY5834899</strain>
    </source>
</reference>
<proteinExistence type="inferred from homology"/>
<evidence type="ECO:0000313" key="5">
    <source>
        <dbReference type="EMBL" id="CUP49009.1"/>
    </source>
</evidence>
<dbReference type="InterPro" id="IPR002104">
    <property type="entry name" value="Integrase_catalytic"/>
</dbReference>
<dbReference type="EMBL" id="CZAP01000006">
    <property type="protein sequence ID" value="CUP49009.1"/>
    <property type="molecule type" value="Genomic_DNA"/>
</dbReference>
<feature type="domain" description="Tyr recombinase" evidence="4">
    <location>
        <begin position="211"/>
        <end position="393"/>
    </location>
</feature>
<dbReference type="InterPro" id="IPR013762">
    <property type="entry name" value="Integrase-like_cat_sf"/>
</dbReference>
<dbReference type="GO" id="GO:0006310">
    <property type="term" value="P:DNA recombination"/>
    <property type="evidence" value="ECO:0007669"/>
    <property type="project" value="UniProtKB-KW"/>
</dbReference>
<organism evidence="5 6">
    <name type="scientific">Bacteroides thetaiotaomicron</name>
    <dbReference type="NCBI Taxonomy" id="818"/>
    <lineage>
        <taxon>Bacteria</taxon>
        <taxon>Pseudomonadati</taxon>
        <taxon>Bacteroidota</taxon>
        <taxon>Bacteroidia</taxon>
        <taxon>Bacteroidales</taxon>
        <taxon>Bacteroidaceae</taxon>
        <taxon>Bacteroides</taxon>
    </lineage>
</organism>
<evidence type="ECO:0000256" key="3">
    <source>
        <dbReference type="ARBA" id="ARBA00023172"/>
    </source>
</evidence>
<dbReference type="InterPro" id="IPR035386">
    <property type="entry name" value="Arm-DNA-bind_5"/>
</dbReference>
<dbReference type="Gene3D" id="1.10.443.10">
    <property type="entry name" value="Intergrase catalytic core"/>
    <property type="match status" value="1"/>
</dbReference>
<dbReference type="GO" id="GO:0015074">
    <property type="term" value="P:DNA integration"/>
    <property type="evidence" value="ECO:0007669"/>
    <property type="project" value="InterPro"/>
</dbReference>
<dbReference type="Gene3D" id="1.10.150.130">
    <property type="match status" value="1"/>
</dbReference>
<protein>
    <submittedName>
        <fullName evidence="5">Putative integrase</fullName>
    </submittedName>
</protein>
<dbReference type="Pfam" id="PF13102">
    <property type="entry name" value="Phage_int_SAM_5"/>
    <property type="match status" value="1"/>
</dbReference>
<dbReference type="GO" id="GO:0003677">
    <property type="term" value="F:DNA binding"/>
    <property type="evidence" value="ECO:0007669"/>
    <property type="project" value="UniProtKB-KW"/>
</dbReference>
<dbReference type="InterPro" id="IPR050090">
    <property type="entry name" value="Tyrosine_recombinase_XerCD"/>
</dbReference>
<dbReference type="InterPro" id="IPR025269">
    <property type="entry name" value="SAM-like_dom"/>
</dbReference>
<evidence type="ECO:0000313" key="6">
    <source>
        <dbReference type="Proteomes" id="UP000095576"/>
    </source>
</evidence>
<keyword evidence="2" id="KW-0238">DNA-binding</keyword>
<dbReference type="RefSeq" id="WP_005800235.1">
    <property type="nucleotide sequence ID" value="NZ_CZAP01000006.1"/>
</dbReference>
<dbReference type="PANTHER" id="PTHR30349">
    <property type="entry name" value="PHAGE INTEGRASE-RELATED"/>
    <property type="match status" value="1"/>
</dbReference>
<name>A0A174NSZ7_BACT4</name>
<dbReference type="Pfam" id="PF00589">
    <property type="entry name" value="Phage_integrase"/>
    <property type="match status" value="1"/>
</dbReference>
<sequence>MATVKTVLVKGRCNSRGAYPLAVQVLHKRKKKVFYTGYSITPCEFDSFSGRVLFNGAYTMETVRRMNRTCRKICKILDKAIGILEREGNEYTTCDIARVYETLTGKVGFYSYFRERIRVLFDTGHEGTAKAYEATLHSMQKHLCKTDFPFAHLSSRLVIKYRDTLLEAGVGKNTIGFYLHNMKAVYRRGCLELNLVFPSPFCNIRIRSEKTVKQSLPMNQVKSLANLSLSVGTPECLARDVFMFSIYTRGMSFVDIAFLKKSDIFPGVIRYRRQKTGQLLEIGINRQIQSLLERYGDTSGDYLFPLVDESETPYSGYKKAYNKIRYALKKISQRIDINIPLRLHAARHCWATMARENGTPLHTISECLGHSSEKVTRIYLKELDRSVLDEVNNHIADNIC</sequence>
<evidence type="ECO:0000256" key="2">
    <source>
        <dbReference type="ARBA" id="ARBA00023125"/>
    </source>
</evidence>
<gene>
    <name evidence="5" type="ORF">ERS852511_02274</name>
</gene>
<accession>A0A174NSZ7</accession>
<keyword evidence="3" id="KW-0233">DNA recombination</keyword>
<evidence type="ECO:0000256" key="1">
    <source>
        <dbReference type="ARBA" id="ARBA00008857"/>
    </source>
</evidence>